<dbReference type="PROSITE" id="PS50801">
    <property type="entry name" value="STAS"/>
    <property type="match status" value="1"/>
</dbReference>
<dbReference type="PATRIC" id="fig|59750.3.peg.541"/>
<keyword evidence="3" id="KW-1185">Reference proteome</keyword>
<gene>
    <name evidence="2" type="ORF">AFM11_02640</name>
</gene>
<evidence type="ECO:0000313" key="2">
    <source>
        <dbReference type="EMBL" id="KWX26150.1"/>
    </source>
</evidence>
<evidence type="ECO:0000313" key="3">
    <source>
        <dbReference type="Proteomes" id="UP000070612"/>
    </source>
</evidence>
<dbReference type="Proteomes" id="UP000070612">
    <property type="component" value="Unassembled WGS sequence"/>
</dbReference>
<protein>
    <recommendedName>
        <fullName evidence="1">STAS domain-containing protein</fullName>
    </recommendedName>
</protein>
<dbReference type="CDD" id="cd07043">
    <property type="entry name" value="STAS_anti-anti-sigma_factors"/>
    <property type="match status" value="1"/>
</dbReference>
<dbReference type="RefSeq" id="WP_067843364.1">
    <property type="nucleotide sequence ID" value="NZ_LGTW01000001.1"/>
</dbReference>
<feature type="domain" description="STAS" evidence="1">
    <location>
        <begin position="30"/>
        <end position="81"/>
    </location>
</feature>
<reference evidence="2 3" key="1">
    <citation type="submission" date="2015-07" db="EMBL/GenBank/DDBJ databases">
        <title>A draft genome sequence of Mycobacterium wolinskyi.</title>
        <authorList>
            <person name="de Man T.J."/>
            <person name="Perry K.A."/>
            <person name="Coulliette A.D."/>
            <person name="Jensen B."/>
            <person name="Toney N.C."/>
            <person name="Limbago B.M."/>
            <person name="Noble-Wang J."/>
        </authorList>
    </citation>
    <scope>NUCLEOTIDE SEQUENCE [LARGE SCALE GENOMIC DNA]</scope>
    <source>
        <strain evidence="2 3">CDC_01</strain>
    </source>
</reference>
<comment type="caution">
    <text evidence="2">The sequence shown here is derived from an EMBL/GenBank/DDBJ whole genome shotgun (WGS) entry which is preliminary data.</text>
</comment>
<name>A0A132PV04_9MYCO</name>
<sequence>MPTISVAKRATPIPGDGNDRAQFSSRWLWPTTAMVSATGELDAANAAEFTDYGLEHVRTDGKLVLDLSAVTFFGAACFASLHTVNVRCVGENVDWVLIPSKAVSRVLRICDPDAALPTSSDATAALSSLRTEPRPLQLVAKEID</sequence>
<evidence type="ECO:0000259" key="1">
    <source>
        <dbReference type="PROSITE" id="PS50801"/>
    </source>
</evidence>
<dbReference type="InterPro" id="IPR058548">
    <property type="entry name" value="MlaB-like_STAS"/>
</dbReference>
<dbReference type="AlphaFoldDB" id="A0A132PV04"/>
<proteinExistence type="predicted"/>
<dbReference type="SUPFAM" id="SSF52091">
    <property type="entry name" value="SpoIIaa-like"/>
    <property type="match status" value="1"/>
</dbReference>
<dbReference type="Pfam" id="PF13466">
    <property type="entry name" value="STAS_2"/>
    <property type="match status" value="1"/>
</dbReference>
<dbReference type="STRING" id="59750.AWC31_35415"/>
<dbReference type="InterPro" id="IPR036513">
    <property type="entry name" value="STAS_dom_sf"/>
</dbReference>
<accession>A0A132PV04</accession>
<dbReference type="EMBL" id="LGTW01000001">
    <property type="protein sequence ID" value="KWX26150.1"/>
    <property type="molecule type" value="Genomic_DNA"/>
</dbReference>
<dbReference type="Gene3D" id="3.30.750.24">
    <property type="entry name" value="STAS domain"/>
    <property type="match status" value="1"/>
</dbReference>
<dbReference type="InterPro" id="IPR002645">
    <property type="entry name" value="STAS_dom"/>
</dbReference>
<organism evidence="2 3">
    <name type="scientific">Mycolicibacterium wolinskyi</name>
    <dbReference type="NCBI Taxonomy" id="59750"/>
    <lineage>
        <taxon>Bacteria</taxon>
        <taxon>Bacillati</taxon>
        <taxon>Actinomycetota</taxon>
        <taxon>Actinomycetes</taxon>
        <taxon>Mycobacteriales</taxon>
        <taxon>Mycobacteriaceae</taxon>
        <taxon>Mycolicibacterium</taxon>
    </lineage>
</organism>